<evidence type="ECO:0000256" key="1">
    <source>
        <dbReference type="SAM" id="Phobius"/>
    </source>
</evidence>
<protein>
    <submittedName>
        <fullName evidence="3">Uncharacterized protein</fullName>
    </submittedName>
</protein>
<keyword evidence="1" id="KW-0472">Membrane</keyword>
<evidence type="ECO:0000313" key="4">
    <source>
        <dbReference type="Proteomes" id="UP000479710"/>
    </source>
</evidence>
<dbReference type="EMBL" id="SPHZ02000010">
    <property type="protein sequence ID" value="KAF0896610.1"/>
    <property type="molecule type" value="Genomic_DNA"/>
</dbReference>
<evidence type="ECO:0000256" key="2">
    <source>
        <dbReference type="SAM" id="SignalP"/>
    </source>
</evidence>
<feature type="signal peptide" evidence="2">
    <location>
        <begin position="1"/>
        <end position="32"/>
    </location>
</feature>
<comment type="caution">
    <text evidence="3">The sequence shown here is derived from an EMBL/GenBank/DDBJ whole genome shotgun (WGS) entry which is preliminary data.</text>
</comment>
<proteinExistence type="predicted"/>
<gene>
    <name evidence="3" type="ORF">E2562_026312</name>
</gene>
<feature type="chain" id="PRO_5026114294" evidence="2">
    <location>
        <begin position="33"/>
        <end position="74"/>
    </location>
</feature>
<reference evidence="3 4" key="1">
    <citation type="submission" date="2019-11" db="EMBL/GenBank/DDBJ databases">
        <title>Whole genome sequence of Oryza granulata.</title>
        <authorList>
            <person name="Li W."/>
        </authorList>
    </citation>
    <scope>NUCLEOTIDE SEQUENCE [LARGE SCALE GENOMIC DNA]</scope>
    <source>
        <strain evidence="4">cv. Menghai</strain>
        <tissue evidence="3">Leaf</tissue>
    </source>
</reference>
<keyword evidence="2" id="KW-0732">Signal</keyword>
<keyword evidence="4" id="KW-1185">Reference proteome</keyword>
<dbReference type="Proteomes" id="UP000479710">
    <property type="component" value="Unassembled WGS sequence"/>
</dbReference>
<feature type="transmembrane region" description="Helical" evidence="1">
    <location>
        <begin position="48"/>
        <end position="68"/>
    </location>
</feature>
<accession>A0A6G1C8X9</accession>
<sequence length="74" mass="8158">MGTARKALRLLAIWPALLLLVVVADLFSTALARSSARVVGKKQWEFDYFVLLLQWLGTICASICHCCATNGCCR</sequence>
<name>A0A6G1C8X9_9ORYZ</name>
<keyword evidence="1" id="KW-0812">Transmembrane</keyword>
<organism evidence="3 4">
    <name type="scientific">Oryza meyeriana var. granulata</name>
    <dbReference type="NCBI Taxonomy" id="110450"/>
    <lineage>
        <taxon>Eukaryota</taxon>
        <taxon>Viridiplantae</taxon>
        <taxon>Streptophyta</taxon>
        <taxon>Embryophyta</taxon>
        <taxon>Tracheophyta</taxon>
        <taxon>Spermatophyta</taxon>
        <taxon>Magnoliopsida</taxon>
        <taxon>Liliopsida</taxon>
        <taxon>Poales</taxon>
        <taxon>Poaceae</taxon>
        <taxon>BOP clade</taxon>
        <taxon>Oryzoideae</taxon>
        <taxon>Oryzeae</taxon>
        <taxon>Oryzinae</taxon>
        <taxon>Oryza</taxon>
        <taxon>Oryza meyeriana</taxon>
    </lineage>
</organism>
<evidence type="ECO:0000313" key="3">
    <source>
        <dbReference type="EMBL" id="KAF0896610.1"/>
    </source>
</evidence>
<keyword evidence="1" id="KW-1133">Transmembrane helix</keyword>
<dbReference type="AlphaFoldDB" id="A0A6G1C8X9"/>